<keyword evidence="3 4" id="KW-0975">Bacterial flagellum</keyword>
<evidence type="ECO:0000256" key="3">
    <source>
        <dbReference type="ARBA" id="ARBA00023143"/>
    </source>
</evidence>
<gene>
    <name evidence="7" type="ORF">CDSM653_00524</name>
</gene>
<dbReference type="Gene3D" id="1.20.1330.10">
    <property type="entry name" value="f41 fragment of flagellin, N-terminal domain"/>
    <property type="match status" value="1"/>
</dbReference>
<evidence type="ECO:0000259" key="6">
    <source>
        <dbReference type="Pfam" id="PF00700"/>
    </source>
</evidence>
<dbReference type="EMBL" id="ABXP02000034">
    <property type="protein sequence ID" value="KKC30431.1"/>
    <property type="molecule type" value="Genomic_DNA"/>
</dbReference>
<dbReference type="SUPFAM" id="SSF64518">
    <property type="entry name" value="Phase 1 flagellin"/>
    <property type="match status" value="1"/>
</dbReference>
<comment type="subcellular location">
    <subcellularLocation>
        <location evidence="4">Secreted</location>
    </subcellularLocation>
    <subcellularLocation>
        <location evidence="4">Bacterial flagellum</location>
    </subcellularLocation>
</comment>
<dbReference type="InterPro" id="IPR001029">
    <property type="entry name" value="Flagellin_N"/>
</dbReference>
<accession>A0A0F5PPU3</accession>
<feature type="domain" description="Flagellin N-terminal" evidence="5">
    <location>
        <begin position="2"/>
        <end position="114"/>
    </location>
</feature>
<keyword evidence="7" id="KW-0966">Cell projection</keyword>
<dbReference type="AlphaFoldDB" id="A0A0F5PPU3"/>
<evidence type="ECO:0000313" key="7">
    <source>
        <dbReference type="EMBL" id="KKC30431.1"/>
    </source>
</evidence>
<comment type="similarity">
    <text evidence="1 4">Belongs to the bacterial flagellin family.</text>
</comment>
<dbReference type="Pfam" id="PF00700">
    <property type="entry name" value="Flagellin_C"/>
    <property type="match status" value="1"/>
</dbReference>
<dbReference type="InterPro" id="IPR046358">
    <property type="entry name" value="Flagellin_C"/>
</dbReference>
<comment type="caution">
    <text evidence="7">The sequence shown here is derived from an EMBL/GenBank/DDBJ whole genome shotgun (WGS) entry which is preliminary data.</text>
</comment>
<keyword evidence="7" id="KW-0282">Flagellum</keyword>
<dbReference type="GO" id="GO:0005576">
    <property type="term" value="C:extracellular region"/>
    <property type="evidence" value="ECO:0007669"/>
    <property type="project" value="UniProtKB-SubCell"/>
</dbReference>
<dbReference type="Pfam" id="PF00669">
    <property type="entry name" value="Flagellin_N"/>
    <property type="match status" value="1"/>
</dbReference>
<evidence type="ECO:0000313" key="8">
    <source>
        <dbReference type="Proteomes" id="UP000010146"/>
    </source>
</evidence>
<reference evidence="8" key="3">
    <citation type="submission" date="2015-02" db="EMBL/GenBank/DDBJ databases">
        <title>Genome analysis of three genomes within the thermophilic hydrogenogenic bacterial species Caldanaerobacter subterraneus.</title>
        <authorList>
            <person name="Sant'Anna F.H."/>
            <person name="Lebedinsky A."/>
            <person name="Sokolova T."/>
            <person name="Robb F.T."/>
            <person name="Gonzalez J.M."/>
        </authorList>
    </citation>
    <scope>NUCLEOTIDE SEQUENCE [LARGE SCALE GENOMIC DNA]</scope>
    <source>
        <strain evidence="8">DSM 12653</strain>
    </source>
</reference>
<dbReference type="Proteomes" id="UP000010146">
    <property type="component" value="Unassembled WGS sequence"/>
</dbReference>
<name>A0A0F5PPU3_9THEO</name>
<evidence type="ECO:0000256" key="1">
    <source>
        <dbReference type="ARBA" id="ARBA00005709"/>
    </source>
</evidence>
<dbReference type="PANTHER" id="PTHR42792:SF2">
    <property type="entry name" value="FLAGELLIN"/>
    <property type="match status" value="1"/>
</dbReference>
<dbReference type="InterPro" id="IPR001492">
    <property type="entry name" value="Flagellin"/>
</dbReference>
<dbReference type="PRINTS" id="PR00207">
    <property type="entry name" value="FLAGELLIN"/>
</dbReference>
<feature type="domain" description="Flagellin C-terminal" evidence="6">
    <location>
        <begin position="174"/>
        <end position="258"/>
    </location>
</feature>
<evidence type="ECO:0000256" key="2">
    <source>
        <dbReference type="ARBA" id="ARBA00020110"/>
    </source>
</evidence>
<reference evidence="7 8" key="2">
    <citation type="journal article" date="2015" name="BMC Genomics">
        <title>Analysis of three genomes within the thermophilic bacterial species Caldanaerobacter subterraneus with a focus on carbon monoxide dehydrogenase evolution and hydrolase diversity.</title>
        <authorList>
            <person name="Sant'Anna F.H."/>
            <person name="Lebedinsky A.V."/>
            <person name="Sokolova T.G."/>
            <person name="Robb F.T."/>
            <person name="Gonzalez J.M."/>
        </authorList>
    </citation>
    <scope>NUCLEOTIDE SEQUENCE [LARGE SCALE GENOMIC DNA]</scope>
    <source>
        <strain evidence="7 8">DSM 12653</strain>
    </source>
</reference>
<sequence length="259" mass="27607">MLEKLSSGYRINRAGDDAAGLAISEKMRGQIRGLNQAMRNAQDGISLIQTAEGALNEVHAILQRMRELVVQAANDTNTLTDRQNIQKEIDQLKAEIDRIASTTQFNTRNLLNGSLAATAAALVFQIGANSQQVLKLNIATMTAAALKGTAAGAISMASINVATNNASVISAQINSIDAAINKVSGQRADLGAVQNRLEHTINNLGTASENLTAAESRIRDVDMAKAMMEFTKDNILNQAATAMLAQANQLPQTVLQLLR</sequence>
<dbReference type="InterPro" id="IPR042187">
    <property type="entry name" value="Flagellin_C_sub2"/>
</dbReference>
<evidence type="ECO:0000256" key="4">
    <source>
        <dbReference type="RuleBase" id="RU362073"/>
    </source>
</evidence>
<comment type="function">
    <text evidence="4">Flagellin is the subunit protein which polymerizes to form the filaments of bacterial flagella.</text>
</comment>
<reference evidence="7 8" key="1">
    <citation type="submission" date="2008-07" db="EMBL/GenBank/DDBJ databases">
        <authorList>
            <person name="Gonzalez J."/>
            <person name="Sokolova T."/>
            <person name="Ferriera S."/>
            <person name="Johnson J."/>
            <person name="Kravitz S."/>
            <person name="Beeson K."/>
            <person name="Sutton G."/>
            <person name="Rogers Y.-H."/>
            <person name="Friedman R."/>
            <person name="Frazier M."/>
            <person name="Venter J.C."/>
        </authorList>
    </citation>
    <scope>NUCLEOTIDE SEQUENCE [LARGE SCALE GENOMIC DNA]</scope>
    <source>
        <strain evidence="7 8">DSM 12653</strain>
    </source>
</reference>
<proteinExistence type="inferred from homology"/>
<keyword evidence="7" id="KW-0969">Cilium</keyword>
<dbReference type="PANTHER" id="PTHR42792">
    <property type="entry name" value="FLAGELLIN"/>
    <property type="match status" value="1"/>
</dbReference>
<keyword evidence="4" id="KW-0964">Secreted</keyword>
<dbReference type="Gene3D" id="6.10.10.10">
    <property type="entry name" value="Flagellar export chaperone, C-terminal domain"/>
    <property type="match status" value="1"/>
</dbReference>
<protein>
    <recommendedName>
        <fullName evidence="2 4">Flagellin</fullName>
    </recommendedName>
</protein>
<dbReference type="GO" id="GO:0009288">
    <property type="term" value="C:bacterial-type flagellum"/>
    <property type="evidence" value="ECO:0007669"/>
    <property type="project" value="UniProtKB-SubCell"/>
</dbReference>
<organism evidence="7 8">
    <name type="scientific">Caldanaerobacter subterraneus subsp. pacificus DSM 12653</name>
    <dbReference type="NCBI Taxonomy" id="391606"/>
    <lineage>
        <taxon>Bacteria</taxon>
        <taxon>Bacillati</taxon>
        <taxon>Bacillota</taxon>
        <taxon>Clostridia</taxon>
        <taxon>Thermoanaerobacterales</taxon>
        <taxon>Thermoanaerobacteraceae</taxon>
        <taxon>Caldanaerobacter</taxon>
    </lineage>
</organism>
<dbReference type="GO" id="GO:0005198">
    <property type="term" value="F:structural molecule activity"/>
    <property type="evidence" value="ECO:0007669"/>
    <property type="project" value="UniProtKB-UniRule"/>
</dbReference>
<evidence type="ECO:0000259" key="5">
    <source>
        <dbReference type="Pfam" id="PF00669"/>
    </source>
</evidence>